<dbReference type="Gene3D" id="3.40.190.10">
    <property type="entry name" value="Periplasmic binding protein-like II"/>
    <property type="match status" value="1"/>
</dbReference>
<keyword evidence="5" id="KW-1185">Reference proteome</keyword>
<reference evidence="4 5" key="1">
    <citation type="submission" date="2017-11" db="EMBL/GenBank/DDBJ databases">
        <title>Genomic Encyclopedia of Type Strains, Phase III (KMG-III): the genomes of soil and plant-associated and newly described type strains.</title>
        <authorList>
            <person name="Whitman W."/>
        </authorList>
    </citation>
    <scope>NUCLEOTIDE SEQUENCE [LARGE SCALE GENOMIC DNA]</scope>
    <source>
        <strain evidence="4 5">CGMCC 1.12274</strain>
    </source>
</reference>
<protein>
    <submittedName>
        <fullName evidence="4">Tripartite-type tricarboxylate transporter receptor subunit TctC</fullName>
    </submittedName>
</protein>
<name>A0A2N0H3D9_9SPHN</name>
<dbReference type="SUPFAM" id="SSF46894">
    <property type="entry name" value="C-terminal effector domain of the bipartite response regulators"/>
    <property type="match status" value="1"/>
</dbReference>
<dbReference type="GO" id="GO:0006355">
    <property type="term" value="P:regulation of DNA-templated transcription"/>
    <property type="evidence" value="ECO:0007669"/>
    <property type="project" value="InterPro"/>
</dbReference>
<dbReference type="RefSeq" id="WP_100868429.1">
    <property type="nucleotide sequence ID" value="NZ_PHUF01000007.1"/>
</dbReference>
<keyword evidence="4" id="KW-0675">Receptor</keyword>
<dbReference type="GO" id="GO:0003677">
    <property type="term" value="F:DNA binding"/>
    <property type="evidence" value="ECO:0007669"/>
    <property type="project" value="InterPro"/>
</dbReference>
<dbReference type="CDD" id="cd07012">
    <property type="entry name" value="PBP2_Bug_TTT"/>
    <property type="match status" value="1"/>
</dbReference>
<dbReference type="SUPFAM" id="SSF53850">
    <property type="entry name" value="Periplasmic binding protein-like II"/>
    <property type="match status" value="1"/>
</dbReference>
<evidence type="ECO:0000313" key="5">
    <source>
        <dbReference type="Proteomes" id="UP000232587"/>
    </source>
</evidence>
<proteinExistence type="inferred from homology"/>
<evidence type="ECO:0000313" key="4">
    <source>
        <dbReference type="EMBL" id="PKB13453.1"/>
    </source>
</evidence>
<comment type="caution">
    <text evidence="4">The sequence shown here is derived from an EMBL/GenBank/DDBJ whole genome shotgun (WGS) entry which is preliminary data.</text>
</comment>
<feature type="domain" description="HTH luxR-type" evidence="3">
    <location>
        <begin position="410"/>
        <end position="467"/>
    </location>
</feature>
<evidence type="ECO:0000256" key="1">
    <source>
        <dbReference type="ARBA" id="ARBA00006987"/>
    </source>
</evidence>
<dbReference type="EMBL" id="PHUF01000007">
    <property type="protein sequence ID" value="PKB13453.1"/>
    <property type="molecule type" value="Genomic_DNA"/>
</dbReference>
<dbReference type="Gene3D" id="3.40.190.150">
    <property type="entry name" value="Bordetella uptake gene, domain 1"/>
    <property type="match status" value="1"/>
</dbReference>
<sequence length="472" mass="51067">MSYFARGLAISSRLQRALAALVLAWSLLASPAHAGAPQERLTLVVPGAVGGGWDLTAKAMKDSLEREGIVRSVEIVRYPGTGGLVGLAQFVAHHRGQDDVLLVGGLTMLGAALTDSAAISLRDVTPVARLAGDWGLIAVPANSPIKDIEDLKRTMRSGPGGLRWSGGALGSSDQALVWSMASQLGVPLDNVLYYGKVGGRNAAEMLMSNRADVAVSGFAEFAPHLKSGRLRAIAIDAPRRFAEVDVPTLRESGIDVSMMNWRGVFGAPGLTIAQQDRLSALIVAMERSSTWRARIAQSHWTPAYLDPAAFSRFIDRESSRWPALVNPPMRTGNEVFVAEAQLPQGLLWSLAGLAMALATAAGKLLIRLRERQRIEQDLKLRCGELSSKLEEAKSARSAVVLEGIKDDFGEWNLSFAERDVAWFMLRGLPLKQIATLRGTSERTVRQQAQAIYRKAGLESRSDLAGRVLERFI</sequence>
<dbReference type="InterPro" id="IPR042100">
    <property type="entry name" value="Bug_dom1"/>
</dbReference>
<dbReference type="AlphaFoldDB" id="A0A2N0H3D9"/>
<dbReference type="InterPro" id="IPR016032">
    <property type="entry name" value="Sig_transdc_resp-reg_C-effctor"/>
</dbReference>
<dbReference type="Proteomes" id="UP000232587">
    <property type="component" value="Unassembled WGS sequence"/>
</dbReference>
<dbReference type="SMART" id="SM00421">
    <property type="entry name" value="HTH_LUXR"/>
    <property type="match status" value="1"/>
</dbReference>
<evidence type="ECO:0000259" key="3">
    <source>
        <dbReference type="SMART" id="SM00421"/>
    </source>
</evidence>
<dbReference type="Pfam" id="PF03401">
    <property type="entry name" value="TctC"/>
    <property type="match status" value="1"/>
</dbReference>
<dbReference type="InterPro" id="IPR000792">
    <property type="entry name" value="Tscrpt_reg_LuxR_C"/>
</dbReference>
<gene>
    <name evidence="4" type="ORF">B0I00_3253</name>
</gene>
<evidence type="ECO:0000256" key="2">
    <source>
        <dbReference type="SAM" id="SignalP"/>
    </source>
</evidence>
<comment type="similarity">
    <text evidence="1">Belongs to the UPF0065 (bug) family.</text>
</comment>
<organism evidence="4 5">
    <name type="scientific">Novosphingobium kunmingense</name>
    <dbReference type="NCBI Taxonomy" id="1211806"/>
    <lineage>
        <taxon>Bacteria</taxon>
        <taxon>Pseudomonadati</taxon>
        <taxon>Pseudomonadota</taxon>
        <taxon>Alphaproteobacteria</taxon>
        <taxon>Sphingomonadales</taxon>
        <taxon>Sphingomonadaceae</taxon>
        <taxon>Novosphingobium</taxon>
    </lineage>
</organism>
<dbReference type="PANTHER" id="PTHR42928:SF3">
    <property type="entry name" value="UPF0065 PROTEIN YFLP"/>
    <property type="match status" value="1"/>
</dbReference>
<dbReference type="Gene3D" id="1.10.10.10">
    <property type="entry name" value="Winged helix-like DNA-binding domain superfamily/Winged helix DNA-binding domain"/>
    <property type="match status" value="1"/>
</dbReference>
<dbReference type="OrthoDB" id="8277135at2"/>
<accession>A0A2N0H3D9</accession>
<dbReference type="InterPro" id="IPR036388">
    <property type="entry name" value="WH-like_DNA-bd_sf"/>
</dbReference>
<dbReference type="PANTHER" id="PTHR42928">
    <property type="entry name" value="TRICARBOXYLATE-BINDING PROTEIN"/>
    <property type="match status" value="1"/>
</dbReference>
<feature type="chain" id="PRO_5014987503" evidence="2">
    <location>
        <begin position="35"/>
        <end position="472"/>
    </location>
</feature>
<feature type="signal peptide" evidence="2">
    <location>
        <begin position="1"/>
        <end position="34"/>
    </location>
</feature>
<dbReference type="InterPro" id="IPR005064">
    <property type="entry name" value="BUG"/>
</dbReference>
<keyword evidence="2" id="KW-0732">Signal</keyword>